<evidence type="ECO:0000259" key="3">
    <source>
        <dbReference type="Pfam" id="PF01765"/>
    </source>
</evidence>
<gene>
    <name evidence="4" type="ORF">S01H1_21129</name>
</gene>
<dbReference type="EMBL" id="BARS01011664">
    <property type="protein sequence ID" value="GAF92393.1"/>
    <property type="molecule type" value="Genomic_DNA"/>
</dbReference>
<evidence type="ECO:0000256" key="2">
    <source>
        <dbReference type="ARBA" id="ARBA00022917"/>
    </source>
</evidence>
<reference evidence="4" key="1">
    <citation type="journal article" date="2014" name="Front. Microbiol.">
        <title>High frequency of phylogenetically diverse reductive dehalogenase-homologous genes in deep subseafloor sedimentary metagenomes.</title>
        <authorList>
            <person name="Kawai M."/>
            <person name="Futagami T."/>
            <person name="Toyoda A."/>
            <person name="Takaki Y."/>
            <person name="Nishi S."/>
            <person name="Hori S."/>
            <person name="Arai W."/>
            <person name="Tsubouchi T."/>
            <person name="Morono Y."/>
            <person name="Uchiyama I."/>
            <person name="Ito T."/>
            <person name="Fujiyama A."/>
            <person name="Inagaki F."/>
            <person name="Takami H."/>
        </authorList>
    </citation>
    <scope>NUCLEOTIDE SEQUENCE</scope>
    <source>
        <strain evidence="4">Expedition CK06-06</strain>
    </source>
</reference>
<dbReference type="GO" id="GO:0043023">
    <property type="term" value="F:ribosomal large subunit binding"/>
    <property type="evidence" value="ECO:0007669"/>
    <property type="project" value="TreeGrafter"/>
</dbReference>
<feature type="domain" description="Ribosome recycling factor" evidence="3">
    <location>
        <begin position="21"/>
        <end position="73"/>
    </location>
</feature>
<dbReference type="PANTHER" id="PTHR20982">
    <property type="entry name" value="RIBOSOME RECYCLING FACTOR"/>
    <property type="match status" value="1"/>
</dbReference>
<dbReference type="Gene3D" id="3.30.1360.40">
    <property type="match status" value="1"/>
</dbReference>
<dbReference type="InterPro" id="IPR023584">
    <property type="entry name" value="Ribosome_recyc_fac_dom"/>
</dbReference>
<accession>X0TFN9</accession>
<organism evidence="4">
    <name type="scientific">marine sediment metagenome</name>
    <dbReference type="NCBI Taxonomy" id="412755"/>
    <lineage>
        <taxon>unclassified sequences</taxon>
        <taxon>metagenomes</taxon>
        <taxon>ecological metagenomes</taxon>
    </lineage>
</organism>
<name>X0TFN9_9ZZZZ</name>
<dbReference type="GO" id="GO:0006412">
    <property type="term" value="P:translation"/>
    <property type="evidence" value="ECO:0007669"/>
    <property type="project" value="UniProtKB-KW"/>
</dbReference>
<comment type="caution">
    <text evidence="4">The sequence shown here is derived from an EMBL/GenBank/DDBJ whole genome shotgun (WGS) entry which is preliminary data.</text>
</comment>
<protein>
    <recommendedName>
        <fullName evidence="3">Ribosome recycling factor domain-containing protein</fullName>
    </recommendedName>
</protein>
<proteinExistence type="inferred from homology"/>
<dbReference type="AlphaFoldDB" id="X0TFN9"/>
<keyword evidence="2" id="KW-0648">Protein biosynthesis</keyword>
<dbReference type="PANTHER" id="PTHR20982:SF3">
    <property type="entry name" value="MITOCHONDRIAL RIBOSOME RECYCLING FACTOR PSEUDO 1"/>
    <property type="match status" value="1"/>
</dbReference>
<evidence type="ECO:0000256" key="1">
    <source>
        <dbReference type="ARBA" id="ARBA00005912"/>
    </source>
</evidence>
<dbReference type="InterPro" id="IPR002661">
    <property type="entry name" value="Ribosome_recyc_fac"/>
</dbReference>
<evidence type="ECO:0000313" key="4">
    <source>
        <dbReference type="EMBL" id="GAF92393.1"/>
    </source>
</evidence>
<dbReference type="InterPro" id="IPR036191">
    <property type="entry name" value="RRF_sf"/>
</dbReference>
<sequence>MTKDVLKETEERMNKAADALRDSLVTIRTGRASPALVERLPVEYYGTPTPLNQLATISVPEPRLLTIRPWDPNA</sequence>
<comment type="similarity">
    <text evidence="1">Belongs to the RRF family.</text>
</comment>
<dbReference type="Pfam" id="PF01765">
    <property type="entry name" value="RRF"/>
    <property type="match status" value="1"/>
</dbReference>
<feature type="non-terminal residue" evidence="4">
    <location>
        <position position="74"/>
    </location>
</feature>
<dbReference type="SUPFAM" id="SSF55194">
    <property type="entry name" value="Ribosome recycling factor, RRF"/>
    <property type="match status" value="1"/>
</dbReference>